<organism evidence="2 3">
    <name type="scientific">Pontimicrobium aquaticum</name>
    <dbReference type="NCBI Taxonomy" id="2565367"/>
    <lineage>
        <taxon>Bacteria</taxon>
        <taxon>Pseudomonadati</taxon>
        <taxon>Bacteroidota</taxon>
        <taxon>Flavobacteriia</taxon>
        <taxon>Flavobacteriales</taxon>
        <taxon>Flavobacteriaceae</taxon>
        <taxon>Pontimicrobium</taxon>
    </lineage>
</organism>
<accession>A0A4U0ESR0</accession>
<gene>
    <name evidence="2" type="ORF">E5167_10020</name>
</gene>
<dbReference type="RefSeq" id="WP_136843649.1">
    <property type="nucleotide sequence ID" value="NZ_SUPL01000005.1"/>
</dbReference>
<comment type="caution">
    <text evidence="2">The sequence shown here is derived from an EMBL/GenBank/DDBJ whole genome shotgun (WGS) entry which is preliminary data.</text>
</comment>
<dbReference type="OrthoDB" id="9851820at2"/>
<evidence type="ECO:0000256" key="1">
    <source>
        <dbReference type="SAM" id="Phobius"/>
    </source>
</evidence>
<proteinExistence type="predicted"/>
<dbReference type="AlphaFoldDB" id="A0A4U0ESR0"/>
<reference evidence="2 3" key="1">
    <citation type="submission" date="2019-04" db="EMBL/GenBank/DDBJ databases">
        <title>Lacinutrix sp. nov., isolated from marine water.</title>
        <authorList>
            <person name="Kim W."/>
        </authorList>
    </citation>
    <scope>NUCLEOTIDE SEQUENCE [LARGE SCALE GENOMIC DNA]</scope>
    <source>
        <strain evidence="2 3">CAU 1491</strain>
    </source>
</reference>
<sequence length="155" mass="18098">MKKNKNKQPEIDTYNEFIKNYYNESSKVESYSRNRIDYLTITLSTGGIVFGATILKFIFENQLDIETSLVKASMVFFIITIVLNFINQHFAVKVHQNEKEWAQKEQEIIRYESKEENKINRMKILNSAITWLNLGALVTLFVGLITISIFLLTTF</sequence>
<feature type="transmembrane region" description="Helical" evidence="1">
    <location>
        <begin position="65"/>
        <end position="86"/>
    </location>
</feature>
<keyword evidence="3" id="KW-1185">Reference proteome</keyword>
<keyword evidence="1" id="KW-0472">Membrane</keyword>
<protein>
    <submittedName>
        <fullName evidence="2">Uncharacterized protein</fullName>
    </submittedName>
</protein>
<evidence type="ECO:0000313" key="2">
    <source>
        <dbReference type="EMBL" id="TJY34638.1"/>
    </source>
</evidence>
<feature type="transmembrane region" description="Helical" evidence="1">
    <location>
        <begin position="36"/>
        <end position="59"/>
    </location>
</feature>
<keyword evidence="1" id="KW-0812">Transmembrane</keyword>
<dbReference type="EMBL" id="SUPL01000005">
    <property type="protein sequence ID" value="TJY34638.1"/>
    <property type="molecule type" value="Genomic_DNA"/>
</dbReference>
<feature type="transmembrane region" description="Helical" evidence="1">
    <location>
        <begin position="128"/>
        <end position="152"/>
    </location>
</feature>
<dbReference type="Proteomes" id="UP000307657">
    <property type="component" value="Unassembled WGS sequence"/>
</dbReference>
<evidence type="ECO:0000313" key="3">
    <source>
        <dbReference type="Proteomes" id="UP000307657"/>
    </source>
</evidence>
<keyword evidence="1" id="KW-1133">Transmembrane helix</keyword>
<name>A0A4U0ESR0_9FLAO</name>